<sequence length="393" mass="43783">MFATSGNSVAANGLLSARIVASFDFRGKVRFCYDHDPAIIHFEYDKEKNLTDIRSRSINGDVRTIFQFTGTGDERSLSCSQDGSTIAALDGDRQRLFVLRDAQASIYRFGVPLVYSVIGKYSLLSPDGSTIGVPGVPVHVSGPDVLSRMRLFPPDKSKDVFFEDGEAYVDEAGSIDVYSYSDGWKKKRSMRKPGEYFYVREVARCGSRTVISLSDDKRSRFGTLDENLSGRADWLARIGVRNLLATFSDVVSIDGGYGRCVFPLLRKHDVRGVLQEIVSFGDDGVRRFKIEGAPLAMSDDEIRLSKDGCYALFGAFKRIPEVPQFTMPQQAVVLRFDVPDCKQQRTFGDLSMSYNYPGFTVASPLPCAVVKVKYRISCRGGLRCETRWSSIII</sequence>
<evidence type="ECO:0000313" key="2">
    <source>
        <dbReference type="Proteomes" id="UP000051936"/>
    </source>
</evidence>
<organism evidence="1 2">
    <name type="scientific">Bradyrhizobium manausense</name>
    <dbReference type="NCBI Taxonomy" id="989370"/>
    <lineage>
        <taxon>Bacteria</taxon>
        <taxon>Pseudomonadati</taxon>
        <taxon>Pseudomonadota</taxon>
        <taxon>Alphaproteobacteria</taxon>
        <taxon>Hyphomicrobiales</taxon>
        <taxon>Nitrobacteraceae</taxon>
        <taxon>Bradyrhizobium</taxon>
    </lineage>
</organism>
<comment type="caution">
    <text evidence="1">The sequence shown here is derived from an EMBL/GenBank/DDBJ whole genome shotgun (WGS) entry which is preliminary data.</text>
</comment>
<name>A0A0R3E9J3_9BRAD</name>
<gene>
    <name evidence="1" type="ORF">AOQ71_02650</name>
</gene>
<accession>A0A0R3E9J3</accession>
<protein>
    <submittedName>
        <fullName evidence="1">Uncharacterized protein</fullName>
    </submittedName>
</protein>
<proteinExistence type="predicted"/>
<dbReference type="Proteomes" id="UP000051936">
    <property type="component" value="Unassembled WGS sequence"/>
</dbReference>
<reference evidence="1 2" key="1">
    <citation type="submission" date="2015-09" db="EMBL/GenBank/DDBJ databases">
        <title>Draft Genome Sequence of Bradyrhizobium manausense Strain BR 3351T, a Novel Symbiotic Nitrogen-Fixing Alphaproteobacterium Isolated from Brazilian Amazon Rain Forest.</title>
        <authorList>
            <person name="De Araujo J.L."/>
            <person name="Zilli J.E."/>
        </authorList>
    </citation>
    <scope>NUCLEOTIDE SEQUENCE [LARGE SCALE GENOMIC DNA]</scope>
    <source>
        <strain evidence="1 2">BR3351</strain>
    </source>
</reference>
<keyword evidence="2" id="KW-1185">Reference proteome</keyword>
<dbReference type="AlphaFoldDB" id="A0A0R3E9J3"/>
<dbReference type="EMBL" id="LJYG01000016">
    <property type="protein sequence ID" value="KRQ17117.1"/>
    <property type="molecule type" value="Genomic_DNA"/>
</dbReference>
<evidence type="ECO:0000313" key="1">
    <source>
        <dbReference type="EMBL" id="KRQ17117.1"/>
    </source>
</evidence>